<dbReference type="InterPro" id="IPR016169">
    <property type="entry name" value="FAD-bd_PCMH_sub2"/>
</dbReference>
<dbReference type="SUPFAM" id="SSF56194">
    <property type="entry name" value="Uridine diphospho-N-Acetylenolpyruvylglucosamine reductase, MurB, C-terminal domain"/>
    <property type="match status" value="1"/>
</dbReference>
<evidence type="ECO:0000256" key="15">
    <source>
        <dbReference type="ARBA" id="ARBA00023306"/>
    </source>
</evidence>
<keyword evidence="8 19" id="KW-0132">Cell division</keyword>
<evidence type="ECO:0000256" key="1">
    <source>
        <dbReference type="ARBA" id="ARBA00001974"/>
    </source>
</evidence>
<dbReference type="Proteomes" id="UP000184731">
    <property type="component" value="Chromosome"/>
</dbReference>
<dbReference type="GO" id="GO:0005829">
    <property type="term" value="C:cytosol"/>
    <property type="evidence" value="ECO:0007669"/>
    <property type="project" value="TreeGrafter"/>
</dbReference>
<evidence type="ECO:0000256" key="12">
    <source>
        <dbReference type="ARBA" id="ARBA00022960"/>
    </source>
</evidence>
<evidence type="ECO:0000256" key="14">
    <source>
        <dbReference type="ARBA" id="ARBA00023002"/>
    </source>
</evidence>
<dbReference type="InterPro" id="IPR011601">
    <property type="entry name" value="MurB_C"/>
</dbReference>
<evidence type="ECO:0000256" key="9">
    <source>
        <dbReference type="ARBA" id="ARBA00022630"/>
    </source>
</evidence>
<accession>A0A1L4CYZ1</accession>
<keyword evidence="16 19" id="KW-0961">Cell wall biogenesis/degradation</keyword>
<evidence type="ECO:0000256" key="8">
    <source>
        <dbReference type="ARBA" id="ARBA00022618"/>
    </source>
</evidence>
<evidence type="ECO:0000256" key="11">
    <source>
        <dbReference type="ARBA" id="ARBA00022857"/>
    </source>
</evidence>
<keyword evidence="11 19" id="KW-0521">NADP</keyword>
<dbReference type="PROSITE" id="PS51387">
    <property type="entry name" value="FAD_PCMH"/>
    <property type="match status" value="1"/>
</dbReference>
<dbReference type="InterPro" id="IPR036635">
    <property type="entry name" value="MurB_C_sf"/>
</dbReference>
<proteinExistence type="inferred from homology"/>
<evidence type="ECO:0000256" key="6">
    <source>
        <dbReference type="ARBA" id="ARBA00015188"/>
    </source>
</evidence>
<evidence type="ECO:0000256" key="7">
    <source>
        <dbReference type="ARBA" id="ARBA00022490"/>
    </source>
</evidence>
<dbReference type="EMBL" id="CP017834">
    <property type="protein sequence ID" value="APJ03157.1"/>
    <property type="molecule type" value="Genomic_DNA"/>
</dbReference>
<keyword evidence="9 19" id="KW-0285">Flavoprotein</keyword>
<evidence type="ECO:0000256" key="10">
    <source>
        <dbReference type="ARBA" id="ARBA00022827"/>
    </source>
</evidence>
<sequence length="575" mass="66553">MQSSLPSFFLQNQSLKDKTYYKMGGIARYFAVPQNINQIQESLFWCQKNKIPCSVLGSGSNSIYADEEFKGLVISLEKLAKWFWETDEFLFVEAGVTNTEVSEICMAANRGGASWMHRMPGQMGASIRMNARCYGGEISQIVNQILTIDTNGILKTYLAEDVFKGYKSTLLMNVPEIVIGARLHFPHVVAAEKLIQHMLECEADRHKKRHFYMPSCGSTFKNNYSVGRPSGQVFDELGFKGYSVGSAEVSQFHANFIWNKGHALTSDFLNLTAQMRKKAFEKAHAVLELEVQPVGLFSQDQFENCGMEKLGPSYKAENEKSWVGLLFYPDEKLKEKKTIAKNETSFPFKIFDSSFIEYSQTPLNGCTSVGVQILQQIPFEIAKNFPDKPFLEWQTYLTEDPQNIFLLKVNLKNKKNPQNKFVDELWQYSVSEIFFADSLNPHNNYLEFEMTPNGEWVAIEFMGVRQRSNRNEKLTKNIWNNMIFNNLCHSFYKEKQLRYIFGMTFTYAHLEKLLKNKNHEILIQCALSLGNSRYYLAPYWKHEEFIQKHDNGIIIQNNAMPNFHQPEKYWKIKLF</sequence>
<evidence type="ECO:0000259" key="20">
    <source>
        <dbReference type="PROSITE" id="PS51387"/>
    </source>
</evidence>
<keyword evidence="22" id="KW-1185">Reference proteome</keyword>
<feature type="active site" evidence="19">
    <location>
        <position position="290"/>
    </location>
</feature>
<dbReference type="GO" id="GO:0071949">
    <property type="term" value="F:FAD binding"/>
    <property type="evidence" value="ECO:0007669"/>
    <property type="project" value="InterPro"/>
</dbReference>
<dbReference type="InterPro" id="IPR006094">
    <property type="entry name" value="Oxid_FAD_bind_N"/>
</dbReference>
<dbReference type="Gene3D" id="3.30.43.10">
    <property type="entry name" value="Uridine Diphospho-n-acetylenolpyruvylglucosamine Reductase, domain 2"/>
    <property type="match status" value="1"/>
</dbReference>
<comment type="cofactor">
    <cofactor evidence="1 19">
        <name>FAD</name>
        <dbReference type="ChEBI" id="CHEBI:57692"/>
    </cofactor>
</comment>
<evidence type="ECO:0000256" key="16">
    <source>
        <dbReference type="ARBA" id="ARBA00023316"/>
    </source>
</evidence>
<dbReference type="HAMAP" id="MF_00037">
    <property type="entry name" value="MurB"/>
    <property type="match status" value="1"/>
</dbReference>
<evidence type="ECO:0000256" key="5">
    <source>
        <dbReference type="ARBA" id="ARBA00012518"/>
    </source>
</evidence>
<protein>
    <recommendedName>
        <fullName evidence="6 19">UDP-N-acetylenolpyruvoylglucosamine reductase</fullName>
        <ecNumber evidence="5 19">1.3.1.98</ecNumber>
    </recommendedName>
    <alternativeName>
        <fullName evidence="17 19">UDP-N-acetylmuramate dehydrogenase</fullName>
    </alternativeName>
</protein>
<dbReference type="Gene3D" id="3.90.78.10">
    <property type="entry name" value="UDP-N-acetylenolpyruvoylglucosamine reductase, C-terminal domain"/>
    <property type="match status" value="1"/>
</dbReference>
<dbReference type="Gene3D" id="3.30.465.10">
    <property type="match status" value="1"/>
</dbReference>
<dbReference type="UniPathway" id="UPA00219"/>
<dbReference type="GO" id="GO:0051301">
    <property type="term" value="P:cell division"/>
    <property type="evidence" value="ECO:0007669"/>
    <property type="project" value="UniProtKB-KW"/>
</dbReference>
<keyword evidence="14 19" id="KW-0560">Oxidoreductase</keyword>
<evidence type="ECO:0000256" key="4">
    <source>
        <dbReference type="ARBA" id="ARBA00004752"/>
    </source>
</evidence>
<dbReference type="InterPro" id="IPR036318">
    <property type="entry name" value="FAD-bd_PCMH-like_sf"/>
</dbReference>
<dbReference type="RefSeq" id="WP_148696883.1">
    <property type="nucleotide sequence ID" value="NZ_CP017834.1"/>
</dbReference>
<comment type="caution">
    <text evidence="19">Lacks conserved residue(s) required for the propagation of feature annotation.</text>
</comment>
<comment type="similarity">
    <text evidence="19">Belongs to the MurB family.</text>
</comment>
<dbReference type="STRING" id="1915309.AXG55_04255"/>
<evidence type="ECO:0000256" key="2">
    <source>
        <dbReference type="ARBA" id="ARBA00003921"/>
    </source>
</evidence>
<dbReference type="SUPFAM" id="SSF56176">
    <property type="entry name" value="FAD-binding/transporter-associated domain-like"/>
    <property type="match status" value="1"/>
</dbReference>
<evidence type="ECO:0000256" key="19">
    <source>
        <dbReference type="HAMAP-Rule" id="MF_00037"/>
    </source>
</evidence>
<dbReference type="OrthoDB" id="9804753at2"/>
<dbReference type="GO" id="GO:0009252">
    <property type="term" value="P:peptidoglycan biosynthetic process"/>
    <property type="evidence" value="ECO:0007669"/>
    <property type="project" value="UniProtKB-UniRule"/>
</dbReference>
<dbReference type="GO" id="GO:0071555">
    <property type="term" value="P:cell wall organization"/>
    <property type="evidence" value="ECO:0007669"/>
    <property type="project" value="UniProtKB-KW"/>
</dbReference>
<evidence type="ECO:0000256" key="13">
    <source>
        <dbReference type="ARBA" id="ARBA00022984"/>
    </source>
</evidence>
<evidence type="ECO:0000313" key="22">
    <source>
        <dbReference type="Proteomes" id="UP000184731"/>
    </source>
</evidence>
<dbReference type="InterPro" id="IPR016167">
    <property type="entry name" value="FAD-bd_PCMH_sub1"/>
</dbReference>
<comment type="catalytic activity">
    <reaction evidence="18 19">
        <text>UDP-N-acetyl-alpha-D-muramate + NADP(+) = UDP-N-acetyl-3-O-(1-carboxyvinyl)-alpha-D-glucosamine + NADPH + H(+)</text>
        <dbReference type="Rhea" id="RHEA:12248"/>
        <dbReference type="ChEBI" id="CHEBI:15378"/>
        <dbReference type="ChEBI" id="CHEBI:57783"/>
        <dbReference type="ChEBI" id="CHEBI:58349"/>
        <dbReference type="ChEBI" id="CHEBI:68483"/>
        <dbReference type="ChEBI" id="CHEBI:70757"/>
        <dbReference type="EC" id="1.3.1.98"/>
    </reaction>
</comment>
<dbReference type="Pfam" id="PF02873">
    <property type="entry name" value="MurB_C"/>
    <property type="match status" value="1"/>
</dbReference>
<dbReference type="PANTHER" id="PTHR21071">
    <property type="entry name" value="UDP-N-ACETYLENOLPYRUVOYLGLUCOSAMINE REDUCTASE"/>
    <property type="match status" value="1"/>
</dbReference>
<feature type="domain" description="FAD-binding PCMH-type" evidence="20">
    <location>
        <begin position="22"/>
        <end position="188"/>
    </location>
</feature>
<evidence type="ECO:0000313" key="21">
    <source>
        <dbReference type="EMBL" id="APJ03157.1"/>
    </source>
</evidence>
<keyword evidence="10 19" id="KW-0274">FAD</keyword>
<dbReference type="Pfam" id="PF01565">
    <property type="entry name" value="FAD_binding_4"/>
    <property type="match status" value="1"/>
</dbReference>
<keyword evidence="7 19" id="KW-0963">Cytoplasm</keyword>
<dbReference type="KEGG" id="saqi:AXG55_04255"/>
<dbReference type="GO" id="GO:0008360">
    <property type="term" value="P:regulation of cell shape"/>
    <property type="evidence" value="ECO:0007669"/>
    <property type="project" value="UniProtKB-KW"/>
</dbReference>
<evidence type="ECO:0000256" key="18">
    <source>
        <dbReference type="ARBA" id="ARBA00048914"/>
    </source>
</evidence>
<keyword evidence="12 19" id="KW-0133">Cell shape</keyword>
<keyword evidence="15 19" id="KW-0131">Cell cycle</keyword>
<gene>
    <name evidence="19" type="primary">murB</name>
    <name evidence="21" type="ORF">AXG55_04255</name>
</gene>
<dbReference type="AlphaFoldDB" id="A0A1L4CYZ1"/>
<dbReference type="NCBIfam" id="TIGR00179">
    <property type="entry name" value="murB"/>
    <property type="match status" value="1"/>
</dbReference>
<dbReference type="InterPro" id="IPR003170">
    <property type="entry name" value="MurB"/>
</dbReference>
<dbReference type="InterPro" id="IPR016166">
    <property type="entry name" value="FAD-bd_PCMH"/>
</dbReference>
<name>A0A1L4CYZ1_9BACT</name>
<dbReference type="GO" id="GO:0008762">
    <property type="term" value="F:UDP-N-acetylmuramate dehydrogenase activity"/>
    <property type="evidence" value="ECO:0007669"/>
    <property type="project" value="UniProtKB-UniRule"/>
</dbReference>
<dbReference type="PANTHER" id="PTHR21071:SF4">
    <property type="entry name" value="UDP-N-ACETYLENOLPYRUVOYLGLUCOSAMINE REDUCTASE"/>
    <property type="match status" value="1"/>
</dbReference>
<keyword evidence="13 19" id="KW-0573">Peptidoglycan synthesis</keyword>
<feature type="active site" description="Proton donor" evidence="19">
    <location>
        <position position="218"/>
    </location>
</feature>
<evidence type="ECO:0000256" key="3">
    <source>
        <dbReference type="ARBA" id="ARBA00004496"/>
    </source>
</evidence>
<reference evidence="21 22" key="1">
    <citation type="submission" date="2016-10" db="EMBL/GenBank/DDBJ databases">
        <title>Silvanigrella aquatica sp. nov., isolated from a freshwater lake located in the Black Forest, Germany, description of Silvanigrellaceae fam. nov., Silvanigrellales ord. nov., reclassification of the order Bdellovibrionales in the class Oligoflexia, reclassification of the families Bacteriovoracaceae and Halobacteriovoraceae in the new order Bacteriovoracales ord. nov., and reclassification of the family Pseudobacteriovoracaceae in the order Oligoflexiales.</title>
        <authorList>
            <person name="Hahn M.W."/>
            <person name="Schmidt J."/>
            <person name="Koll U."/>
            <person name="Rohde M."/>
            <person name="Verbag S."/>
            <person name="Pitt A."/>
            <person name="Nakai R."/>
            <person name="Naganuma T."/>
            <person name="Lang E."/>
        </authorList>
    </citation>
    <scope>NUCLEOTIDE SEQUENCE [LARGE SCALE GENOMIC DNA]</scope>
    <source>
        <strain evidence="21 22">MWH-Nonnen-W8red</strain>
    </source>
</reference>
<comment type="subcellular location">
    <subcellularLocation>
        <location evidence="3 19">Cytoplasm</location>
    </subcellularLocation>
</comment>
<organism evidence="21 22">
    <name type="scientific">Silvanigrella aquatica</name>
    <dbReference type="NCBI Taxonomy" id="1915309"/>
    <lineage>
        <taxon>Bacteria</taxon>
        <taxon>Pseudomonadati</taxon>
        <taxon>Bdellovibrionota</taxon>
        <taxon>Oligoflexia</taxon>
        <taxon>Silvanigrellales</taxon>
        <taxon>Silvanigrellaceae</taxon>
        <taxon>Silvanigrella</taxon>
    </lineage>
</organism>
<comment type="pathway">
    <text evidence="4 19">Cell wall biogenesis; peptidoglycan biosynthesis.</text>
</comment>
<comment type="function">
    <text evidence="2 19">Cell wall formation.</text>
</comment>
<dbReference type="EC" id="1.3.1.98" evidence="5 19"/>
<evidence type="ECO:0000256" key="17">
    <source>
        <dbReference type="ARBA" id="ARBA00031026"/>
    </source>
</evidence>